<name>A0A6J7UT58_9ZZZZ</name>
<dbReference type="SUPFAM" id="SSF143120">
    <property type="entry name" value="YefM-like"/>
    <property type="match status" value="1"/>
</dbReference>
<dbReference type="Gene3D" id="3.40.1620.10">
    <property type="entry name" value="YefM-like domain"/>
    <property type="match status" value="1"/>
</dbReference>
<dbReference type="PANTHER" id="PTHR33713:SF10">
    <property type="entry name" value="ANTITOXIN YAFN"/>
    <property type="match status" value="1"/>
</dbReference>
<reference evidence="5" key="1">
    <citation type="submission" date="2020-05" db="EMBL/GenBank/DDBJ databases">
        <authorList>
            <person name="Chiriac C."/>
            <person name="Salcher M."/>
            <person name="Ghai R."/>
            <person name="Kavagutti S V."/>
        </authorList>
    </citation>
    <scope>NUCLEOTIDE SEQUENCE</scope>
</reference>
<evidence type="ECO:0000313" key="3">
    <source>
        <dbReference type="EMBL" id="CAB4797498.1"/>
    </source>
</evidence>
<dbReference type="EMBL" id="CAFBON010000150">
    <property type="protein sequence ID" value="CAB4995692.1"/>
    <property type="molecule type" value="Genomic_DNA"/>
</dbReference>
<dbReference type="InterPro" id="IPR051405">
    <property type="entry name" value="phD/YefM_antitoxin"/>
</dbReference>
<dbReference type="EMBL" id="CAFBQP010000204">
    <property type="protein sequence ID" value="CAB5069165.1"/>
    <property type="molecule type" value="Genomic_DNA"/>
</dbReference>
<dbReference type="Gene3D" id="1.10.1220.170">
    <property type="match status" value="1"/>
</dbReference>
<evidence type="ECO:0000313" key="2">
    <source>
        <dbReference type="EMBL" id="CAB4772882.1"/>
    </source>
</evidence>
<gene>
    <name evidence="2" type="ORF">UFOPK2806_02534</name>
    <name evidence="3" type="ORF">UFOPK3001_00731</name>
    <name evidence="4" type="ORF">UFOPK3954_01443</name>
    <name evidence="5" type="ORF">UFOPK4306_02711</name>
</gene>
<dbReference type="NCBIfam" id="TIGR01552">
    <property type="entry name" value="phd_fam"/>
    <property type="match status" value="1"/>
</dbReference>
<sequence length="92" mass="10117">MSTEALRTVKDRFSEYVDRVELEHERVVVTRNGRPAIVLISTDDLASLEETISVLSDSDAVRALQTAEAAVATGDVVRGVDAVRALRPPRQR</sequence>
<evidence type="ECO:0000256" key="1">
    <source>
        <dbReference type="ARBA" id="ARBA00009981"/>
    </source>
</evidence>
<dbReference type="EMBL" id="CAEZYY010000063">
    <property type="protein sequence ID" value="CAB4772882.1"/>
    <property type="molecule type" value="Genomic_DNA"/>
</dbReference>
<proteinExistence type="inferred from homology"/>
<dbReference type="AlphaFoldDB" id="A0A6J7UT58"/>
<dbReference type="InterPro" id="IPR036165">
    <property type="entry name" value="YefM-like_sf"/>
</dbReference>
<evidence type="ECO:0000313" key="4">
    <source>
        <dbReference type="EMBL" id="CAB4995692.1"/>
    </source>
</evidence>
<evidence type="ECO:0000313" key="5">
    <source>
        <dbReference type="EMBL" id="CAB5069165.1"/>
    </source>
</evidence>
<dbReference type="InterPro" id="IPR006442">
    <property type="entry name" value="Antitoxin_Phd/YefM"/>
</dbReference>
<dbReference type="EMBL" id="CAFAAJ010000035">
    <property type="protein sequence ID" value="CAB4797498.1"/>
    <property type="molecule type" value="Genomic_DNA"/>
</dbReference>
<dbReference type="Pfam" id="PF02604">
    <property type="entry name" value="PhdYeFM_antitox"/>
    <property type="match status" value="1"/>
</dbReference>
<accession>A0A6J7UT58</accession>
<organism evidence="5">
    <name type="scientific">freshwater metagenome</name>
    <dbReference type="NCBI Taxonomy" id="449393"/>
    <lineage>
        <taxon>unclassified sequences</taxon>
        <taxon>metagenomes</taxon>
        <taxon>ecological metagenomes</taxon>
    </lineage>
</organism>
<comment type="similarity">
    <text evidence="1">Belongs to the phD/YefM antitoxin family.</text>
</comment>
<protein>
    <submittedName>
        <fullName evidence="5">Unannotated protein</fullName>
    </submittedName>
</protein>
<dbReference type="PANTHER" id="PTHR33713">
    <property type="entry name" value="ANTITOXIN YAFN-RELATED"/>
    <property type="match status" value="1"/>
</dbReference>